<dbReference type="Pfam" id="PF01522">
    <property type="entry name" value="Polysacc_deac_1"/>
    <property type="match status" value="1"/>
</dbReference>
<proteinExistence type="predicted"/>
<dbReference type="Gene3D" id="3.20.20.370">
    <property type="entry name" value="Glycoside hydrolase/deacetylase"/>
    <property type="match status" value="1"/>
</dbReference>
<evidence type="ECO:0000313" key="5">
    <source>
        <dbReference type="EMBL" id="KAG2200396.1"/>
    </source>
</evidence>
<gene>
    <name evidence="5" type="ORF">INT46_009576</name>
</gene>
<dbReference type="SUPFAM" id="SSF88713">
    <property type="entry name" value="Glycoside hydrolase/deacetylase"/>
    <property type="match status" value="1"/>
</dbReference>
<name>A0A8H7QX92_9FUNG</name>
<dbReference type="InterPro" id="IPR050248">
    <property type="entry name" value="Polysacc_deacetylase_ArnD"/>
</dbReference>
<evidence type="ECO:0000256" key="2">
    <source>
        <dbReference type="ARBA" id="ARBA00022801"/>
    </source>
</evidence>
<keyword evidence="2" id="KW-0378">Hydrolase</keyword>
<feature type="signal peptide" evidence="3">
    <location>
        <begin position="1"/>
        <end position="19"/>
    </location>
</feature>
<dbReference type="EMBL" id="JAEPRC010000319">
    <property type="protein sequence ID" value="KAG2200396.1"/>
    <property type="molecule type" value="Genomic_DNA"/>
</dbReference>
<dbReference type="Proteomes" id="UP000650833">
    <property type="component" value="Unassembled WGS sequence"/>
</dbReference>
<feature type="domain" description="NodB homology" evidence="4">
    <location>
        <begin position="41"/>
        <end position="240"/>
    </location>
</feature>
<comment type="caution">
    <text evidence="5">The sequence shown here is derived from an EMBL/GenBank/DDBJ whole genome shotgun (WGS) entry which is preliminary data.</text>
</comment>
<keyword evidence="6" id="KW-1185">Reference proteome</keyword>
<dbReference type="GO" id="GO:0005975">
    <property type="term" value="P:carbohydrate metabolic process"/>
    <property type="evidence" value="ECO:0007669"/>
    <property type="project" value="InterPro"/>
</dbReference>
<dbReference type="GO" id="GO:0004099">
    <property type="term" value="F:chitin deacetylase activity"/>
    <property type="evidence" value="ECO:0007669"/>
    <property type="project" value="UniProtKB-ARBA"/>
</dbReference>
<dbReference type="PANTHER" id="PTHR10587:SF133">
    <property type="entry name" value="CHITIN DEACETYLASE 1-RELATED"/>
    <property type="match status" value="1"/>
</dbReference>
<reference evidence="5" key="1">
    <citation type="submission" date="2020-12" db="EMBL/GenBank/DDBJ databases">
        <title>Metabolic potential, ecology and presence of endohyphal bacteria is reflected in genomic diversity of Mucoromycotina.</title>
        <authorList>
            <person name="Muszewska A."/>
            <person name="Okrasinska A."/>
            <person name="Steczkiewicz K."/>
            <person name="Drgas O."/>
            <person name="Orlowska M."/>
            <person name="Perlinska-Lenart U."/>
            <person name="Aleksandrzak-Piekarczyk T."/>
            <person name="Szatraj K."/>
            <person name="Zielenkiewicz U."/>
            <person name="Pilsyk S."/>
            <person name="Malc E."/>
            <person name="Mieczkowski P."/>
            <person name="Kruszewska J.S."/>
            <person name="Biernat P."/>
            <person name="Pawlowska J."/>
        </authorList>
    </citation>
    <scope>NUCLEOTIDE SEQUENCE</scope>
    <source>
        <strain evidence="5">CBS 226.32</strain>
    </source>
</reference>
<dbReference type="GO" id="GO:0016020">
    <property type="term" value="C:membrane"/>
    <property type="evidence" value="ECO:0007669"/>
    <property type="project" value="TreeGrafter"/>
</dbReference>
<evidence type="ECO:0000256" key="3">
    <source>
        <dbReference type="SAM" id="SignalP"/>
    </source>
</evidence>
<dbReference type="InterPro" id="IPR002509">
    <property type="entry name" value="NODB_dom"/>
</dbReference>
<dbReference type="AlphaFoldDB" id="A0A8H7QX92"/>
<protein>
    <recommendedName>
        <fullName evidence="4">NodB homology domain-containing protein</fullName>
    </recommendedName>
</protein>
<sequence>MHSLILFVTALVLGGFVAAAPVTTTDNNTLVTRYDHCNRAGVFALTFDDGPSQYSYDLAKVLHQQGIKATFFINGNNTVDILHNNTPTNTSDGMKTYLEVLKYYYDNGHELASHTYEHLNLAGKSEAEVRRQMNAQSDVIFAATGRRPQLMRPPEGALDDNASRILKQLGYSNVMWDVDPKDWELKGLATEQSIVQTIMDADTPTTLGHIGLLHDIHPTTVNTFVPWIIQYIRQKGLQFVTVSDCIGVSAYITTA</sequence>
<keyword evidence="1" id="KW-0479">Metal-binding</keyword>
<dbReference type="PANTHER" id="PTHR10587">
    <property type="entry name" value="GLYCOSYL TRANSFERASE-RELATED"/>
    <property type="match status" value="1"/>
</dbReference>
<organism evidence="5 6">
    <name type="scientific">Mucor plumbeus</name>
    <dbReference type="NCBI Taxonomy" id="97098"/>
    <lineage>
        <taxon>Eukaryota</taxon>
        <taxon>Fungi</taxon>
        <taxon>Fungi incertae sedis</taxon>
        <taxon>Mucoromycota</taxon>
        <taxon>Mucoromycotina</taxon>
        <taxon>Mucoromycetes</taxon>
        <taxon>Mucorales</taxon>
        <taxon>Mucorineae</taxon>
        <taxon>Mucoraceae</taxon>
        <taxon>Mucor</taxon>
    </lineage>
</organism>
<dbReference type="GO" id="GO:0046872">
    <property type="term" value="F:metal ion binding"/>
    <property type="evidence" value="ECO:0007669"/>
    <property type="project" value="UniProtKB-KW"/>
</dbReference>
<dbReference type="PROSITE" id="PS51677">
    <property type="entry name" value="NODB"/>
    <property type="match status" value="1"/>
</dbReference>
<evidence type="ECO:0000313" key="6">
    <source>
        <dbReference type="Proteomes" id="UP000650833"/>
    </source>
</evidence>
<evidence type="ECO:0000259" key="4">
    <source>
        <dbReference type="PROSITE" id="PS51677"/>
    </source>
</evidence>
<keyword evidence="3" id="KW-0732">Signal</keyword>
<dbReference type="InterPro" id="IPR011330">
    <property type="entry name" value="Glyco_hydro/deAcase_b/a-brl"/>
</dbReference>
<dbReference type="OrthoDB" id="2125469at2759"/>
<evidence type="ECO:0000256" key="1">
    <source>
        <dbReference type="ARBA" id="ARBA00022723"/>
    </source>
</evidence>
<feature type="chain" id="PRO_5034673340" description="NodB homology domain-containing protein" evidence="3">
    <location>
        <begin position="20"/>
        <end position="255"/>
    </location>
</feature>
<dbReference type="GO" id="GO:0009272">
    <property type="term" value="P:fungal-type cell wall biogenesis"/>
    <property type="evidence" value="ECO:0007669"/>
    <property type="project" value="UniProtKB-ARBA"/>
</dbReference>
<accession>A0A8H7QX92</accession>